<dbReference type="EMBL" id="PDUG01000002">
    <property type="protein sequence ID" value="PIC43925.1"/>
    <property type="molecule type" value="Genomic_DNA"/>
</dbReference>
<feature type="region of interest" description="Disordered" evidence="1">
    <location>
        <begin position="1"/>
        <end position="53"/>
    </location>
</feature>
<accession>A0A2G5UWI2</accession>
<feature type="compositionally biased region" description="Basic and acidic residues" evidence="1">
    <location>
        <begin position="214"/>
        <end position="223"/>
    </location>
</feature>
<evidence type="ECO:0000313" key="2">
    <source>
        <dbReference type="EMBL" id="PIC43925.1"/>
    </source>
</evidence>
<comment type="caution">
    <text evidence="2">The sequence shown here is derived from an EMBL/GenBank/DDBJ whole genome shotgun (WGS) entry which is preliminary data.</text>
</comment>
<feature type="region of interest" description="Disordered" evidence="1">
    <location>
        <begin position="179"/>
        <end position="223"/>
    </location>
</feature>
<dbReference type="Proteomes" id="UP000230233">
    <property type="component" value="Chromosome II"/>
</dbReference>
<gene>
    <name evidence="2" type="primary">Cni-B0304.2</name>
    <name evidence="2" type="synonym">Cnig_chr_II.g4479</name>
    <name evidence="2" type="ORF">B9Z55_004479</name>
</gene>
<name>A0A2G5UWI2_9PELO</name>
<proteinExistence type="predicted"/>
<keyword evidence="3" id="KW-1185">Reference proteome</keyword>
<evidence type="ECO:0000313" key="3">
    <source>
        <dbReference type="Proteomes" id="UP000230233"/>
    </source>
</evidence>
<reference evidence="3" key="1">
    <citation type="submission" date="2017-10" db="EMBL/GenBank/DDBJ databases">
        <title>Rapid genome shrinkage in a self-fertile nematode reveals novel sperm competition proteins.</title>
        <authorList>
            <person name="Yin D."/>
            <person name="Schwarz E.M."/>
            <person name="Thomas C.G."/>
            <person name="Felde R.L."/>
            <person name="Korf I.F."/>
            <person name="Cutter A.D."/>
            <person name="Schartner C.M."/>
            <person name="Ralston E.J."/>
            <person name="Meyer B.J."/>
            <person name="Haag E.S."/>
        </authorList>
    </citation>
    <scope>NUCLEOTIDE SEQUENCE [LARGE SCALE GENOMIC DNA]</scope>
    <source>
        <strain evidence="3">JU1422</strain>
    </source>
</reference>
<evidence type="ECO:0000256" key="1">
    <source>
        <dbReference type="SAM" id="MobiDB-lite"/>
    </source>
</evidence>
<feature type="region of interest" description="Disordered" evidence="1">
    <location>
        <begin position="85"/>
        <end position="114"/>
    </location>
</feature>
<feature type="compositionally biased region" description="Polar residues" evidence="1">
    <location>
        <begin position="180"/>
        <end position="195"/>
    </location>
</feature>
<feature type="compositionally biased region" description="Polar residues" evidence="1">
    <location>
        <begin position="1"/>
        <end position="18"/>
    </location>
</feature>
<dbReference type="OrthoDB" id="5819245at2759"/>
<dbReference type="AlphaFoldDB" id="A0A2G5UWI2"/>
<protein>
    <submittedName>
        <fullName evidence="2">Uncharacterized protein</fullName>
    </submittedName>
</protein>
<sequence length="223" mass="24654">MSQEGELSGYSTSASSDFGSLDERFKYPPVVSKSATKRRAPQNEDEQLGAMMNDKLVLSPEKRLRLNTHNDVNVVRRLDDDPEIMARKAGRPPTRRSNSRDMERSPRVAALRHAGSSMDMLRTESALCTDSISPKLISMHGGASPRRHSQLNKGGSVYSRHRLGSTFSPLVAGGRVKVATPSQTLRGLNRQSPSDSPRRGGLRTRGGVTRTPRLLKDRFNMLD</sequence>
<organism evidence="2 3">
    <name type="scientific">Caenorhabditis nigoni</name>
    <dbReference type="NCBI Taxonomy" id="1611254"/>
    <lineage>
        <taxon>Eukaryota</taxon>
        <taxon>Metazoa</taxon>
        <taxon>Ecdysozoa</taxon>
        <taxon>Nematoda</taxon>
        <taxon>Chromadorea</taxon>
        <taxon>Rhabditida</taxon>
        <taxon>Rhabditina</taxon>
        <taxon>Rhabditomorpha</taxon>
        <taxon>Rhabditoidea</taxon>
        <taxon>Rhabditidae</taxon>
        <taxon>Peloderinae</taxon>
        <taxon>Caenorhabditis</taxon>
    </lineage>
</organism>